<name>A0A084B543_STACB</name>
<comment type="similarity">
    <text evidence="13">Belongs to the polysaccharide monooxygenase AA9 family.</text>
</comment>
<evidence type="ECO:0000256" key="6">
    <source>
        <dbReference type="ARBA" id="ARBA00023001"/>
    </source>
</evidence>
<dbReference type="EMBL" id="KL648039">
    <property type="protein sequence ID" value="KEY72672.1"/>
    <property type="molecule type" value="Genomic_DNA"/>
</dbReference>
<comment type="subcellular location">
    <subcellularLocation>
        <location evidence="2">Secreted</location>
    </subcellularLocation>
</comment>
<dbReference type="HOGENOM" id="CLU_031730_1_1_1"/>
<evidence type="ECO:0000256" key="7">
    <source>
        <dbReference type="ARBA" id="ARBA00023002"/>
    </source>
</evidence>
<keyword evidence="4" id="KW-0479">Metal-binding</keyword>
<dbReference type="PANTHER" id="PTHR33353:SF10">
    <property type="entry name" value="ENDO-BETA-1,4-GLUCANASE D"/>
    <property type="match status" value="1"/>
</dbReference>
<sequence>MKLSLTALLLPSLAAAHGYLKSIQTPNGQQYLAWQVFSDDYVTPTPVRYARRILENGPAAPFTGSNITCNFPGTPAGGTIDVRAGDKLVMIWDQWNSAHSGPVFDYLARCPNDNCQTFDGSGNVWVKISQLAFNPTGSPQWASDFLRERGARWDVVIPPTLAPGSYLLRHEILGLHVAGARNGAQFYPSCTNIRVTQGGTTQLPTGIALPGAYNPDDTQGVMVQLWRVNQGQVSYVAPGGPVWSGAAPNPNRAGP</sequence>
<keyword evidence="8" id="KW-0186">Copper</keyword>
<dbReference type="Proteomes" id="UP000028045">
    <property type="component" value="Unassembled WGS sequence"/>
</dbReference>
<evidence type="ECO:0000256" key="16">
    <source>
        <dbReference type="SAM" id="SignalP"/>
    </source>
</evidence>
<feature type="domain" description="Auxiliary Activity family 9 catalytic" evidence="17">
    <location>
        <begin position="17"/>
        <end position="229"/>
    </location>
</feature>
<evidence type="ECO:0000256" key="15">
    <source>
        <dbReference type="ARBA" id="ARBA00047174"/>
    </source>
</evidence>
<reference evidence="18 19" key="1">
    <citation type="journal article" date="2014" name="BMC Genomics">
        <title>Comparative genome sequencing reveals chemotype-specific gene clusters in the toxigenic black mold Stachybotrys.</title>
        <authorList>
            <person name="Semeiks J."/>
            <person name="Borek D."/>
            <person name="Otwinowski Z."/>
            <person name="Grishin N.V."/>
        </authorList>
    </citation>
    <scope>NUCLEOTIDE SEQUENCE [LARGE SCALE GENOMIC DNA]</scope>
    <source>
        <strain evidence="19">CBS 109288 / IBT 7711</strain>
    </source>
</reference>
<dbReference type="EC" id="1.14.99.56" evidence="15"/>
<feature type="signal peptide" evidence="16">
    <location>
        <begin position="1"/>
        <end position="16"/>
    </location>
</feature>
<evidence type="ECO:0000256" key="1">
    <source>
        <dbReference type="ARBA" id="ARBA00001973"/>
    </source>
</evidence>
<accession>A0A084B543</accession>
<gene>
    <name evidence="18" type="ORF">S7711_09169</name>
</gene>
<evidence type="ECO:0000256" key="5">
    <source>
        <dbReference type="ARBA" id="ARBA00022729"/>
    </source>
</evidence>
<dbReference type="InterPro" id="IPR005103">
    <property type="entry name" value="AA9_LPMO"/>
</dbReference>
<evidence type="ECO:0000313" key="19">
    <source>
        <dbReference type="Proteomes" id="UP000028045"/>
    </source>
</evidence>
<keyword evidence="19" id="KW-1185">Reference proteome</keyword>
<evidence type="ECO:0000256" key="13">
    <source>
        <dbReference type="ARBA" id="ARBA00044502"/>
    </source>
</evidence>
<evidence type="ECO:0000256" key="14">
    <source>
        <dbReference type="ARBA" id="ARBA00045077"/>
    </source>
</evidence>
<keyword evidence="5 16" id="KW-0732">Signal</keyword>
<evidence type="ECO:0000256" key="3">
    <source>
        <dbReference type="ARBA" id="ARBA00022525"/>
    </source>
</evidence>
<evidence type="ECO:0000256" key="2">
    <source>
        <dbReference type="ARBA" id="ARBA00004613"/>
    </source>
</evidence>
<keyword evidence="6" id="KW-0136">Cellulose degradation</keyword>
<organism evidence="18 19">
    <name type="scientific">Stachybotrys chartarum (strain CBS 109288 / IBT 7711)</name>
    <name type="common">Toxic black mold</name>
    <name type="synonym">Stilbospora chartarum</name>
    <dbReference type="NCBI Taxonomy" id="1280523"/>
    <lineage>
        <taxon>Eukaryota</taxon>
        <taxon>Fungi</taxon>
        <taxon>Dikarya</taxon>
        <taxon>Ascomycota</taxon>
        <taxon>Pezizomycotina</taxon>
        <taxon>Sordariomycetes</taxon>
        <taxon>Hypocreomycetidae</taxon>
        <taxon>Hypocreales</taxon>
        <taxon>Stachybotryaceae</taxon>
        <taxon>Stachybotrys</taxon>
    </lineage>
</organism>
<evidence type="ECO:0000256" key="12">
    <source>
        <dbReference type="ARBA" id="ARBA00023326"/>
    </source>
</evidence>
<dbReference type="GO" id="GO:0030245">
    <property type="term" value="P:cellulose catabolic process"/>
    <property type="evidence" value="ECO:0007669"/>
    <property type="project" value="UniProtKB-KW"/>
</dbReference>
<keyword evidence="12" id="KW-0624">Polysaccharide degradation</keyword>
<comment type="cofactor">
    <cofactor evidence="1">
        <name>Cu(2+)</name>
        <dbReference type="ChEBI" id="CHEBI:29036"/>
    </cofactor>
</comment>
<dbReference type="OrthoDB" id="4849160at2759"/>
<keyword evidence="11" id="KW-0119">Carbohydrate metabolism</keyword>
<dbReference type="PANTHER" id="PTHR33353">
    <property type="entry name" value="PUTATIVE (AFU_ORTHOLOGUE AFUA_1G12560)-RELATED"/>
    <property type="match status" value="1"/>
</dbReference>
<dbReference type="CDD" id="cd21175">
    <property type="entry name" value="LPMO_AA9"/>
    <property type="match status" value="1"/>
</dbReference>
<protein>
    <recommendedName>
        <fullName evidence="15">lytic cellulose monooxygenase (C4-dehydrogenating)</fullName>
        <ecNumber evidence="15">1.14.99.56</ecNumber>
    </recommendedName>
</protein>
<dbReference type="Gene3D" id="2.70.50.70">
    <property type="match status" value="1"/>
</dbReference>
<evidence type="ECO:0000256" key="11">
    <source>
        <dbReference type="ARBA" id="ARBA00023277"/>
    </source>
</evidence>
<proteinExistence type="inferred from homology"/>
<keyword evidence="10" id="KW-1015">Disulfide bond</keyword>
<dbReference type="InterPro" id="IPR049892">
    <property type="entry name" value="AA9"/>
</dbReference>
<keyword evidence="3" id="KW-0964">Secreted</keyword>
<evidence type="ECO:0000259" key="17">
    <source>
        <dbReference type="Pfam" id="PF03443"/>
    </source>
</evidence>
<evidence type="ECO:0000256" key="4">
    <source>
        <dbReference type="ARBA" id="ARBA00022723"/>
    </source>
</evidence>
<comment type="catalytic activity">
    <reaction evidence="14">
        <text>[(1-&gt;4)-beta-D-glucosyl]n+m + reduced acceptor + O2 = 4-dehydro-beta-D-glucosyl-[(1-&gt;4)-beta-D-glucosyl]n-1 + [(1-&gt;4)-beta-D-glucosyl]m + acceptor + H2O.</text>
        <dbReference type="EC" id="1.14.99.56"/>
    </reaction>
</comment>
<keyword evidence="9" id="KW-0503">Monooxygenase</keyword>
<dbReference type="GO" id="GO:0004497">
    <property type="term" value="F:monooxygenase activity"/>
    <property type="evidence" value="ECO:0007669"/>
    <property type="project" value="UniProtKB-KW"/>
</dbReference>
<dbReference type="GO" id="GO:0046872">
    <property type="term" value="F:metal ion binding"/>
    <property type="evidence" value="ECO:0007669"/>
    <property type="project" value="UniProtKB-KW"/>
</dbReference>
<evidence type="ECO:0000256" key="8">
    <source>
        <dbReference type="ARBA" id="ARBA00023008"/>
    </source>
</evidence>
<evidence type="ECO:0000256" key="10">
    <source>
        <dbReference type="ARBA" id="ARBA00023157"/>
    </source>
</evidence>
<dbReference type="GO" id="GO:0005576">
    <property type="term" value="C:extracellular region"/>
    <property type="evidence" value="ECO:0007669"/>
    <property type="project" value="UniProtKB-SubCell"/>
</dbReference>
<feature type="chain" id="PRO_5001771712" description="lytic cellulose monooxygenase (C4-dehydrogenating)" evidence="16">
    <location>
        <begin position="17"/>
        <end position="255"/>
    </location>
</feature>
<evidence type="ECO:0000313" key="18">
    <source>
        <dbReference type="EMBL" id="KEY72672.1"/>
    </source>
</evidence>
<evidence type="ECO:0000256" key="9">
    <source>
        <dbReference type="ARBA" id="ARBA00023033"/>
    </source>
</evidence>
<dbReference type="AlphaFoldDB" id="A0A084B543"/>
<dbReference type="Pfam" id="PF03443">
    <property type="entry name" value="AA9"/>
    <property type="match status" value="1"/>
</dbReference>
<keyword evidence="7" id="KW-0560">Oxidoreductase</keyword>